<evidence type="ECO:0000259" key="16">
    <source>
        <dbReference type="PROSITE" id="PS50109"/>
    </source>
</evidence>
<dbReference type="SMART" id="SM00387">
    <property type="entry name" value="HATPase_c"/>
    <property type="match status" value="1"/>
</dbReference>
<proteinExistence type="predicted"/>
<sequence length="458" mass="49247">MRFKVLPDTLLGRTALVLVAALVGALGAALLTFANQRSEALAALGGRNAAERVASMVNLLESTAPEARRITLHNMDTPGFRAGWGVNPVVPENSDPDGLGAAVARHLGKHLEGHEIRVSIKPPPEPPPSEETGRRYSRGRGMMGGFGFVHGPALRISVRLVDDSWLNVMVPLEGGETMWQPRFLVLLLGVLAMVTGAALWAVRRAARPFATFAAAAERLGTDVAAPPLPEKGPREIRAAAHAFNVMQARIRRFVEDRTQMLAAISHDLRTPITRMRLRAEFVEDDGERAKMLADLEEMEHMIAATLAFARDDATREARRPVDVAALVQGLADDLGASYDGPERLVLPAGPLALKRLMANLLDNARKYGGNTRATLSETGSTVTVTVDDDGPGIPEAEFERVFAPFVRLEASRNRETGGTGLGLSVARAAARAHGGDITLSNRPEGGLRVTLTLPRPRN</sequence>
<comment type="subcellular location">
    <subcellularLocation>
        <location evidence="2">Cell inner membrane</location>
        <topology evidence="2">Multi-pass membrane protein</topology>
    </subcellularLocation>
</comment>
<dbReference type="InterPro" id="IPR004358">
    <property type="entry name" value="Sig_transdc_His_kin-like_C"/>
</dbReference>
<dbReference type="SMART" id="SM00388">
    <property type="entry name" value="HisKA"/>
    <property type="match status" value="1"/>
</dbReference>
<dbReference type="Pfam" id="PF00512">
    <property type="entry name" value="HisKA"/>
    <property type="match status" value="1"/>
</dbReference>
<dbReference type="PROSITE" id="PS50109">
    <property type="entry name" value="HIS_KIN"/>
    <property type="match status" value="1"/>
</dbReference>
<dbReference type="Pfam" id="PF02518">
    <property type="entry name" value="HATPase_c"/>
    <property type="match status" value="1"/>
</dbReference>
<comment type="caution">
    <text evidence="18">The sequence shown here is derived from an EMBL/GenBank/DDBJ whole genome shotgun (WGS) entry which is preliminary data.</text>
</comment>
<dbReference type="Gene3D" id="3.30.565.10">
    <property type="entry name" value="Histidine kinase-like ATPase, C-terminal domain"/>
    <property type="match status" value="1"/>
</dbReference>
<evidence type="ECO:0000256" key="8">
    <source>
        <dbReference type="ARBA" id="ARBA00022692"/>
    </source>
</evidence>
<keyword evidence="6" id="KW-0597">Phosphoprotein</keyword>
<evidence type="ECO:0000256" key="10">
    <source>
        <dbReference type="ARBA" id="ARBA00022777"/>
    </source>
</evidence>
<keyword evidence="19" id="KW-1185">Reference proteome</keyword>
<dbReference type="SMART" id="SM00304">
    <property type="entry name" value="HAMP"/>
    <property type="match status" value="1"/>
</dbReference>
<keyword evidence="7" id="KW-0808">Transferase</keyword>
<evidence type="ECO:0000256" key="4">
    <source>
        <dbReference type="ARBA" id="ARBA00022475"/>
    </source>
</evidence>
<dbReference type="InterPro" id="IPR036890">
    <property type="entry name" value="HATPase_C_sf"/>
</dbReference>
<evidence type="ECO:0000259" key="17">
    <source>
        <dbReference type="PROSITE" id="PS50885"/>
    </source>
</evidence>
<gene>
    <name evidence="18" type="ORF">G4223_02075</name>
</gene>
<dbReference type="InterPro" id="IPR036097">
    <property type="entry name" value="HisK_dim/P_sf"/>
</dbReference>
<dbReference type="Pfam" id="PF00672">
    <property type="entry name" value="HAMP"/>
    <property type="match status" value="1"/>
</dbReference>
<keyword evidence="9" id="KW-0547">Nucleotide-binding</keyword>
<keyword evidence="12 15" id="KW-1133">Transmembrane helix</keyword>
<evidence type="ECO:0000313" key="19">
    <source>
        <dbReference type="Proteomes" id="UP000480684"/>
    </source>
</evidence>
<dbReference type="InterPro" id="IPR050980">
    <property type="entry name" value="2C_sensor_his_kinase"/>
</dbReference>
<dbReference type="GO" id="GO:0005524">
    <property type="term" value="F:ATP binding"/>
    <property type="evidence" value="ECO:0007669"/>
    <property type="project" value="UniProtKB-KW"/>
</dbReference>
<protein>
    <recommendedName>
        <fullName evidence="3">histidine kinase</fullName>
        <ecNumber evidence="3">2.7.13.3</ecNumber>
    </recommendedName>
</protein>
<accession>A0A7C9QRS3</accession>
<dbReference type="InterPro" id="IPR003661">
    <property type="entry name" value="HisK_dim/P_dom"/>
</dbReference>
<name>A0A7C9QRS3_9PROT</name>
<evidence type="ECO:0000256" key="2">
    <source>
        <dbReference type="ARBA" id="ARBA00004429"/>
    </source>
</evidence>
<feature type="transmembrane region" description="Helical" evidence="15">
    <location>
        <begin position="181"/>
        <end position="202"/>
    </location>
</feature>
<keyword evidence="8 15" id="KW-0812">Transmembrane</keyword>
<dbReference type="GO" id="GO:0000155">
    <property type="term" value="F:phosphorelay sensor kinase activity"/>
    <property type="evidence" value="ECO:0007669"/>
    <property type="project" value="InterPro"/>
</dbReference>
<keyword evidence="14 15" id="KW-0472">Membrane</keyword>
<evidence type="ECO:0000256" key="12">
    <source>
        <dbReference type="ARBA" id="ARBA00022989"/>
    </source>
</evidence>
<evidence type="ECO:0000256" key="3">
    <source>
        <dbReference type="ARBA" id="ARBA00012438"/>
    </source>
</evidence>
<dbReference type="SUPFAM" id="SSF47384">
    <property type="entry name" value="Homodimeric domain of signal transducing histidine kinase"/>
    <property type="match status" value="1"/>
</dbReference>
<keyword evidence="10" id="KW-0418">Kinase</keyword>
<evidence type="ECO:0000256" key="15">
    <source>
        <dbReference type="SAM" id="Phobius"/>
    </source>
</evidence>
<dbReference type="InterPro" id="IPR003660">
    <property type="entry name" value="HAMP_dom"/>
</dbReference>
<keyword evidence="13" id="KW-0902">Two-component regulatory system</keyword>
<evidence type="ECO:0000256" key="14">
    <source>
        <dbReference type="ARBA" id="ARBA00023136"/>
    </source>
</evidence>
<dbReference type="Gene3D" id="1.10.287.130">
    <property type="match status" value="1"/>
</dbReference>
<dbReference type="RefSeq" id="WP_163674319.1">
    <property type="nucleotide sequence ID" value="NZ_JAAIYP010000007.1"/>
</dbReference>
<evidence type="ECO:0000313" key="18">
    <source>
        <dbReference type="EMBL" id="NFV78902.1"/>
    </source>
</evidence>
<dbReference type="InterPro" id="IPR005467">
    <property type="entry name" value="His_kinase_dom"/>
</dbReference>
<keyword evidence="4" id="KW-1003">Cell membrane</keyword>
<dbReference type="CDD" id="cd00082">
    <property type="entry name" value="HisKA"/>
    <property type="match status" value="1"/>
</dbReference>
<organism evidence="18 19">
    <name type="scientific">Magnetospirillum aberrantis SpK</name>
    <dbReference type="NCBI Taxonomy" id="908842"/>
    <lineage>
        <taxon>Bacteria</taxon>
        <taxon>Pseudomonadati</taxon>
        <taxon>Pseudomonadota</taxon>
        <taxon>Alphaproteobacteria</taxon>
        <taxon>Rhodospirillales</taxon>
        <taxon>Rhodospirillaceae</taxon>
        <taxon>Magnetospirillum</taxon>
    </lineage>
</organism>
<dbReference type="PROSITE" id="PS50885">
    <property type="entry name" value="HAMP"/>
    <property type="match status" value="1"/>
</dbReference>
<keyword evidence="5" id="KW-0997">Cell inner membrane</keyword>
<evidence type="ECO:0000256" key="6">
    <source>
        <dbReference type="ARBA" id="ARBA00022553"/>
    </source>
</evidence>
<comment type="catalytic activity">
    <reaction evidence="1">
        <text>ATP + protein L-histidine = ADP + protein N-phospho-L-histidine.</text>
        <dbReference type="EC" id="2.7.13.3"/>
    </reaction>
</comment>
<dbReference type="GO" id="GO:0005886">
    <property type="term" value="C:plasma membrane"/>
    <property type="evidence" value="ECO:0007669"/>
    <property type="project" value="UniProtKB-SubCell"/>
</dbReference>
<keyword evidence="11" id="KW-0067">ATP-binding</keyword>
<evidence type="ECO:0000256" key="1">
    <source>
        <dbReference type="ARBA" id="ARBA00000085"/>
    </source>
</evidence>
<evidence type="ECO:0000256" key="5">
    <source>
        <dbReference type="ARBA" id="ARBA00022519"/>
    </source>
</evidence>
<dbReference type="InterPro" id="IPR003594">
    <property type="entry name" value="HATPase_dom"/>
</dbReference>
<dbReference type="PANTHER" id="PTHR44936:SF5">
    <property type="entry name" value="SENSOR HISTIDINE KINASE ENVZ"/>
    <property type="match status" value="1"/>
</dbReference>
<feature type="transmembrane region" description="Helical" evidence="15">
    <location>
        <begin position="15"/>
        <end position="34"/>
    </location>
</feature>
<dbReference type="PRINTS" id="PR00344">
    <property type="entry name" value="BCTRLSENSOR"/>
</dbReference>
<dbReference type="EC" id="2.7.13.3" evidence="3"/>
<dbReference type="EMBL" id="JAAIYP010000007">
    <property type="protein sequence ID" value="NFV78902.1"/>
    <property type="molecule type" value="Genomic_DNA"/>
</dbReference>
<evidence type="ECO:0000256" key="13">
    <source>
        <dbReference type="ARBA" id="ARBA00023012"/>
    </source>
</evidence>
<dbReference type="AlphaFoldDB" id="A0A7C9QRS3"/>
<dbReference type="PANTHER" id="PTHR44936">
    <property type="entry name" value="SENSOR PROTEIN CREC"/>
    <property type="match status" value="1"/>
</dbReference>
<feature type="domain" description="Histidine kinase" evidence="16">
    <location>
        <begin position="263"/>
        <end position="457"/>
    </location>
</feature>
<evidence type="ECO:0000256" key="9">
    <source>
        <dbReference type="ARBA" id="ARBA00022741"/>
    </source>
</evidence>
<dbReference type="SUPFAM" id="SSF55874">
    <property type="entry name" value="ATPase domain of HSP90 chaperone/DNA topoisomerase II/histidine kinase"/>
    <property type="match status" value="1"/>
</dbReference>
<evidence type="ECO:0000256" key="7">
    <source>
        <dbReference type="ARBA" id="ARBA00022679"/>
    </source>
</evidence>
<reference evidence="18 19" key="1">
    <citation type="submission" date="2020-02" db="EMBL/GenBank/DDBJ databases">
        <authorList>
            <person name="Dziuba M."/>
            <person name="Kuznetsov B."/>
            <person name="Mardanov A."/>
            <person name="Ravin N."/>
            <person name="Grouzdev D."/>
        </authorList>
    </citation>
    <scope>NUCLEOTIDE SEQUENCE [LARGE SCALE GENOMIC DNA]</scope>
    <source>
        <strain evidence="18 19">SpK</strain>
    </source>
</reference>
<feature type="domain" description="HAMP" evidence="17">
    <location>
        <begin position="203"/>
        <end position="255"/>
    </location>
</feature>
<dbReference type="Proteomes" id="UP000480684">
    <property type="component" value="Unassembled WGS sequence"/>
</dbReference>
<evidence type="ECO:0000256" key="11">
    <source>
        <dbReference type="ARBA" id="ARBA00022840"/>
    </source>
</evidence>